<accession>A0A2H0YTS3</accession>
<keyword evidence="2" id="KW-0472">Membrane</keyword>
<dbReference type="NCBIfam" id="TIGR01494">
    <property type="entry name" value="ATPase_P-type"/>
    <property type="match status" value="1"/>
</dbReference>
<dbReference type="Pfam" id="PF00122">
    <property type="entry name" value="E1-E2_ATPase"/>
    <property type="match status" value="1"/>
</dbReference>
<feature type="transmembrane region" description="Helical" evidence="2">
    <location>
        <begin position="67"/>
        <end position="92"/>
    </location>
</feature>
<dbReference type="Proteomes" id="UP000228711">
    <property type="component" value="Unassembled WGS sequence"/>
</dbReference>
<comment type="similarity">
    <text evidence="1">Belongs to the cation transport ATPase (P-type) (TC 3.A.3) family. Type IB subfamily.</text>
</comment>
<evidence type="ECO:0000259" key="3">
    <source>
        <dbReference type="Pfam" id="PF00122"/>
    </source>
</evidence>
<feature type="transmembrane region" description="Helical" evidence="2">
    <location>
        <begin position="12"/>
        <end position="30"/>
    </location>
</feature>
<evidence type="ECO:0000256" key="2">
    <source>
        <dbReference type="SAM" id="Phobius"/>
    </source>
</evidence>
<dbReference type="InterPro" id="IPR001757">
    <property type="entry name" value="P_typ_ATPase"/>
</dbReference>
<dbReference type="GO" id="GO:0016887">
    <property type="term" value="F:ATP hydrolysis activity"/>
    <property type="evidence" value="ECO:0007669"/>
    <property type="project" value="InterPro"/>
</dbReference>
<dbReference type="AlphaFoldDB" id="A0A2H0YTS3"/>
<dbReference type="PANTHER" id="PTHR48085">
    <property type="entry name" value="CADMIUM/ZINC-TRANSPORTING ATPASE HMA2-RELATED"/>
    <property type="match status" value="1"/>
</dbReference>
<dbReference type="SUPFAM" id="SSF81653">
    <property type="entry name" value="Calcium ATPase, transduction domain A"/>
    <property type="match status" value="1"/>
</dbReference>
<dbReference type="GO" id="GO:0022857">
    <property type="term" value="F:transmembrane transporter activity"/>
    <property type="evidence" value="ECO:0007669"/>
    <property type="project" value="TreeGrafter"/>
</dbReference>
<comment type="caution">
    <text evidence="4">The sequence shown here is derived from an EMBL/GenBank/DDBJ whole genome shotgun (WGS) entry which is preliminary data.</text>
</comment>
<dbReference type="GO" id="GO:0005524">
    <property type="term" value="F:ATP binding"/>
    <property type="evidence" value="ECO:0007669"/>
    <property type="project" value="InterPro"/>
</dbReference>
<feature type="non-terminal residue" evidence="4">
    <location>
        <position position="263"/>
    </location>
</feature>
<dbReference type="GO" id="GO:0016020">
    <property type="term" value="C:membrane"/>
    <property type="evidence" value="ECO:0007669"/>
    <property type="project" value="InterPro"/>
</dbReference>
<keyword evidence="2" id="KW-0812">Transmembrane</keyword>
<sequence>MWKQFLNPPKREYVFIGLLLIALGFDVFVFQSKAVLFVVAIISALPTIWAGSISLKQKRISIDTFNAFALIITFVTWEIRSAAFIGLMLAFARLLDWYAESRTHHAVEELLKLKPSKAMKEVEGKIIEIETDTVHTGDILVVKTGARIPVDGVVVYGKALINEASVTGESALASKGVGDEVFSSTLNESGALKIQATYVGKDSIIERMAALITEASKHKSKTQKIADRFAQIFLPIVGMTGVVTYLLTHNIDMTVALFLVACA</sequence>
<keyword evidence="2" id="KW-1133">Transmembrane helix</keyword>
<organism evidence="4 5">
    <name type="scientific">Candidatus Kerfeldbacteria bacterium CG08_land_8_20_14_0_20_42_7</name>
    <dbReference type="NCBI Taxonomy" id="2014245"/>
    <lineage>
        <taxon>Bacteria</taxon>
        <taxon>Candidatus Kerfeldiibacteriota</taxon>
    </lineage>
</organism>
<feature type="transmembrane region" description="Helical" evidence="2">
    <location>
        <begin position="36"/>
        <end position="55"/>
    </location>
</feature>
<dbReference type="InterPro" id="IPR008250">
    <property type="entry name" value="ATPase_P-typ_transduc_dom_A_sf"/>
</dbReference>
<gene>
    <name evidence="4" type="ORF">COT25_00585</name>
</gene>
<dbReference type="InterPro" id="IPR051014">
    <property type="entry name" value="Cation_Transport_ATPase_IB"/>
</dbReference>
<dbReference type="InterPro" id="IPR023298">
    <property type="entry name" value="ATPase_P-typ_TM_dom_sf"/>
</dbReference>
<evidence type="ECO:0000313" key="4">
    <source>
        <dbReference type="EMBL" id="PIS41901.1"/>
    </source>
</evidence>
<evidence type="ECO:0000313" key="5">
    <source>
        <dbReference type="Proteomes" id="UP000228711"/>
    </source>
</evidence>
<dbReference type="SUPFAM" id="SSF81665">
    <property type="entry name" value="Calcium ATPase, transmembrane domain M"/>
    <property type="match status" value="1"/>
</dbReference>
<feature type="domain" description="P-type ATPase A" evidence="3">
    <location>
        <begin position="113"/>
        <end position="212"/>
    </location>
</feature>
<dbReference type="EMBL" id="PEXV01000021">
    <property type="protein sequence ID" value="PIS41901.1"/>
    <property type="molecule type" value="Genomic_DNA"/>
</dbReference>
<name>A0A2H0YTS3_9BACT</name>
<proteinExistence type="inferred from homology"/>
<dbReference type="PANTHER" id="PTHR48085:SF5">
    <property type="entry name" value="CADMIUM_ZINC-TRANSPORTING ATPASE HMA4-RELATED"/>
    <property type="match status" value="1"/>
</dbReference>
<dbReference type="InterPro" id="IPR059000">
    <property type="entry name" value="ATPase_P-type_domA"/>
</dbReference>
<evidence type="ECO:0000256" key="1">
    <source>
        <dbReference type="ARBA" id="ARBA00006024"/>
    </source>
</evidence>
<dbReference type="Gene3D" id="2.70.150.10">
    <property type="entry name" value="Calcium-transporting ATPase, cytoplasmic transduction domain A"/>
    <property type="match status" value="1"/>
</dbReference>
<reference evidence="5" key="1">
    <citation type="submission" date="2017-09" db="EMBL/GenBank/DDBJ databases">
        <title>Depth-based differentiation of microbial function through sediment-hosted aquifers and enrichment of novel symbionts in the deep terrestrial subsurface.</title>
        <authorList>
            <person name="Probst A.J."/>
            <person name="Ladd B."/>
            <person name="Jarett J.K."/>
            <person name="Geller-Mcgrath D.E."/>
            <person name="Sieber C.M.K."/>
            <person name="Emerson J.B."/>
            <person name="Anantharaman K."/>
            <person name="Thomas B.C."/>
            <person name="Malmstrom R."/>
            <person name="Stieglmeier M."/>
            <person name="Klingl A."/>
            <person name="Woyke T."/>
            <person name="Ryan C.M."/>
            <person name="Banfield J.F."/>
        </authorList>
    </citation>
    <scope>NUCLEOTIDE SEQUENCE [LARGE SCALE GENOMIC DNA]</scope>
</reference>
<protein>
    <recommendedName>
        <fullName evidence="3">P-type ATPase A domain-containing protein</fullName>
    </recommendedName>
</protein>